<feature type="transmembrane region" description="Helical" evidence="1">
    <location>
        <begin position="79"/>
        <end position="97"/>
    </location>
</feature>
<dbReference type="AlphaFoldDB" id="A0A3D9ST59"/>
<keyword evidence="1" id="KW-1133">Transmembrane helix</keyword>
<dbReference type="OrthoDB" id="3830785at2"/>
<feature type="transmembrane region" description="Helical" evidence="1">
    <location>
        <begin position="51"/>
        <end position="72"/>
    </location>
</feature>
<organism evidence="2 3">
    <name type="scientific">Thermomonospora umbrina</name>
    <dbReference type="NCBI Taxonomy" id="111806"/>
    <lineage>
        <taxon>Bacteria</taxon>
        <taxon>Bacillati</taxon>
        <taxon>Actinomycetota</taxon>
        <taxon>Actinomycetes</taxon>
        <taxon>Streptosporangiales</taxon>
        <taxon>Thermomonosporaceae</taxon>
        <taxon>Thermomonospora</taxon>
    </lineage>
</organism>
<gene>
    <name evidence="2" type="ORF">DFJ69_4639</name>
</gene>
<keyword evidence="1" id="KW-0812">Transmembrane</keyword>
<proteinExistence type="predicted"/>
<keyword evidence="3" id="KW-1185">Reference proteome</keyword>
<dbReference type="RefSeq" id="WP_116024485.1">
    <property type="nucleotide sequence ID" value="NZ_QTTT01000001.1"/>
</dbReference>
<evidence type="ECO:0000313" key="3">
    <source>
        <dbReference type="Proteomes" id="UP000256661"/>
    </source>
</evidence>
<evidence type="ECO:0000256" key="1">
    <source>
        <dbReference type="SAM" id="Phobius"/>
    </source>
</evidence>
<dbReference type="Pfam" id="PF20064">
    <property type="entry name" value="DUF6463"/>
    <property type="match status" value="1"/>
</dbReference>
<comment type="caution">
    <text evidence="2">The sequence shown here is derived from an EMBL/GenBank/DDBJ whole genome shotgun (WGS) entry which is preliminary data.</text>
</comment>
<name>A0A3D9ST59_9ACTN</name>
<keyword evidence="1" id="KW-0472">Membrane</keyword>
<accession>A0A3D9ST59</accession>
<evidence type="ECO:0000313" key="2">
    <source>
        <dbReference type="EMBL" id="REE99132.1"/>
    </source>
</evidence>
<dbReference type="EMBL" id="QTTT01000001">
    <property type="protein sequence ID" value="REE99132.1"/>
    <property type="molecule type" value="Genomic_DNA"/>
</dbReference>
<sequence>MNTPARWLPRLTIACAVVHTVYAFAVMPGTWGDIVRAGVFDGIEGDPEREAALWFLFAGIGFFAIGTLTQVVLRSTGRVPLQIAGYLLLLGVPMSIVEPASGGWLLMGLGVLALVAHRRAEQEADVSRTPAGV</sequence>
<dbReference type="Proteomes" id="UP000256661">
    <property type="component" value="Unassembled WGS sequence"/>
</dbReference>
<reference evidence="2 3" key="1">
    <citation type="submission" date="2018-08" db="EMBL/GenBank/DDBJ databases">
        <title>Sequencing the genomes of 1000 actinobacteria strains.</title>
        <authorList>
            <person name="Klenk H.-P."/>
        </authorList>
    </citation>
    <scope>NUCLEOTIDE SEQUENCE [LARGE SCALE GENOMIC DNA]</scope>
    <source>
        <strain evidence="2 3">DSM 43927</strain>
    </source>
</reference>
<feature type="transmembrane region" description="Helical" evidence="1">
    <location>
        <begin position="7"/>
        <end position="31"/>
    </location>
</feature>
<dbReference type="InterPro" id="IPR045590">
    <property type="entry name" value="DUF6463"/>
</dbReference>
<protein>
    <submittedName>
        <fullName evidence="2">Uncharacterized protein</fullName>
    </submittedName>
</protein>